<evidence type="ECO:0000256" key="3">
    <source>
        <dbReference type="ARBA" id="ARBA00023125"/>
    </source>
</evidence>
<comment type="caution">
    <text evidence="6">The sequence shown here is derived from an EMBL/GenBank/DDBJ whole genome shotgun (WGS) entry which is preliminary data.</text>
</comment>
<dbReference type="PANTHER" id="PTHR30385">
    <property type="entry name" value="SIGMA FACTOR F FLAGELLAR"/>
    <property type="match status" value="1"/>
</dbReference>
<dbReference type="PANTHER" id="PTHR30385:SF1">
    <property type="entry name" value="RNA POLYMERASE SIGMA-H FACTOR"/>
    <property type="match status" value="1"/>
</dbReference>
<evidence type="ECO:0000313" key="6">
    <source>
        <dbReference type="EMBL" id="MEQ2379482.1"/>
    </source>
</evidence>
<dbReference type="InterPro" id="IPR007627">
    <property type="entry name" value="RNA_pol_sigma70_r2"/>
</dbReference>
<dbReference type="InterPro" id="IPR036388">
    <property type="entry name" value="WH-like_DNA-bd_sf"/>
</dbReference>
<keyword evidence="2" id="KW-0731">Sigma factor</keyword>
<reference evidence="6 7" key="1">
    <citation type="submission" date="2024-03" db="EMBL/GenBank/DDBJ databases">
        <title>Human intestinal bacterial collection.</title>
        <authorList>
            <person name="Pauvert C."/>
            <person name="Hitch T.C.A."/>
            <person name="Clavel T."/>
        </authorList>
    </citation>
    <scope>NUCLEOTIDE SEQUENCE [LARGE SCALE GENOMIC DNA]</scope>
    <source>
        <strain evidence="6 7">CLA-AA-H255</strain>
    </source>
</reference>
<evidence type="ECO:0000256" key="4">
    <source>
        <dbReference type="ARBA" id="ARBA00023163"/>
    </source>
</evidence>
<dbReference type="PIRSF" id="PIRSF002939">
    <property type="entry name" value="RNA_polymerase_sigma-H_factor"/>
    <property type="match status" value="1"/>
</dbReference>
<dbReference type="Pfam" id="PF04542">
    <property type="entry name" value="Sigma70_r2"/>
    <property type="match status" value="1"/>
</dbReference>
<dbReference type="InterPro" id="IPR000943">
    <property type="entry name" value="RNA_pol_sigma70"/>
</dbReference>
<dbReference type="Gene3D" id="1.20.120.1810">
    <property type="match status" value="1"/>
</dbReference>
<dbReference type="Proteomes" id="UP001442364">
    <property type="component" value="Unassembled WGS sequence"/>
</dbReference>
<dbReference type="InterPro" id="IPR016371">
    <property type="entry name" value="RNA_pol_sigma-H_factor"/>
</dbReference>
<protein>
    <submittedName>
        <fullName evidence="6">Sigma-70 family RNA polymerase sigma factor</fullName>
    </submittedName>
</protein>
<accession>A0ABV1BUR2</accession>
<proteinExistence type="predicted"/>
<dbReference type="RefSeq" id="WP_349153482.1">
    <property type="nucleotide sequence ID" value="NZ_JBBMER010000004.1"/>
</dbReference>
<organism evidence="6 7">
    <name type="scientific">[Lactobacillus] rogosae</name>
    <dbReference type="NCBI Taxonomy" id="706562"/>
    <lineage>
        <taxon>Bacteria</taxon>
        <taxon>Bacillati</taxon>
        <taxon>Bacillota</taxon>
        <taxon>Clostridia</taxon>
        <taxon>Lachnospirales</taxon>
        <taxon>Lachnospiraceae</taxon>
        <taxon>Lachnospira</taxon>
    </lineage>
</organism>
<dbReference type="InterPro" id="IPR014284">
    <property type="entry name" value="RNA_pol_sigma-70_dom"/>
</dbReference>
<keyword evidence="4" id="KW-0804">Transcription</keyword>
<keyword evidence="3" id="KW-0238">DNA-binding</keyword>
<name>A0ABV1BUR2_9FIRM</name>
<evidence type="ECO:0000256" key="2">
    <source>
        <dbReference type="ARBA" id="ARBA00023082"/>
    </source>
</evidence>
<keyword evidence="1" id="KW-0805">Transcription regulation</keyword>
<keyword evidence="7" id="KW-1185">Reference proteome</keyword>
<dbReference type="PROSITE" id="PS00715">
    <property type="entry name" value="SIGMA70_1"/>
    <property type="match status" value="1"/>
</dbReference>
<feature type="domain" description="RNA polymerase sigma-70" evidence="5">
    <location>
        <begin position="51"/>
        <end position="64"/>
    </location>
</feature>
<dbReference type="NCBIfam" id="TIGR02937">
    <property type="entry name" value="sigma70-ECF"/>
    <property type="match status" value="1"/>
</dbReference>
<evidence type="ECO:0000256" key="1">
    <source>
        <dbReference type="ARBA" id="ARBA00023015"/>
    </source>
</evidence>
<dbReference type="SUPFAM" id="SSF88659">
    <property type="entry name" value="Sigma3 and sigma4 domains of RNA polymerase sigma factors"/>
    <property type="match status" value="1"/>
</dbReference>
<gene>
    <name evidence="6" type="ORF">WMO14_06275</name>
</gene>
<dbReference type="InterPro" id="IPR013324">
    <property type="entry name" value="RNA_pol_sigma_r3/r4-like"/>
</dbReference>
<sequence>MKHYELYKDEELVSMYRDGDARAVDEIMERYKNLVRKKANAMYIVGGDKDDLIQEGMIGLYKAVTTYDELKAASFATFASLCINGQLMNAVKASNAKKNTPLNSYVSFDTPANKSDDDSDMKLVDTLVHDSEQNPEALYIDREVTDNLEEKAFESLSPFEKQVVTLLMEGNDYIKIADQLGKTPKSIDNAIQRSRNKIKIIVD</sequence>
<evidence type="ECO:0000313" key="7">
    <source>
        <dbReference type="Proteomes" id="UP001442364"/>
    </source>
</evidence>
<dbReference type="EMBL" id="JBBMER010000004">
    <property type="protein sequence ID" value="MEQ2379482.1"/>
    <property type="molecule type" value="Genomic_DNA"/>
</dbReference>
<evidence type="ECO:0000259" key="5">
    <source>
        <dbReference type="PROSITE" id="PS00715"/>
    </source>
</evidence>
<dbReference type="SUPFAM" id="SSF88946">
    <property type="entry name" value="Sigma2 domain of RNA polymerase sigma factors"/>
    <property type="match status" value="1"/>
</dbReference>
<dbReference type="Gene3D" id="1.10.10.10">
    <property type="entry name" value="Winged helix-like DNA-binding domain superfamily/Winged helix DNA-binding domain"/>
    <property type="match status" value="1"/>
</dbReference>
<dbReference type="InterPro" id="IPR013325">
    <property type="entry name" value="RNA_pol_sigma_r2"/>
</dbReference>